<dbReference type="FunFam" id="3.80.10.10:FF:000041">
    <property type="entry name" value="LRR receptor-like serine/threonine-protein kinase ERECTA"/>
    <property type="match status" value="1"/>
</dbReference>
<sequence length="406" mass="45559">MTMHILFTQLRMANKQIKWFFLLMVISYATGNRIRIGTPCENDTTECQDVQEEPSKKCVRIKNEENCPVTCRRVVHHGSRVNALSEDWTPTTEDECKTNQGNTEYKLLVCLPTSSTEDSVGKYADTKTCGSVICGLSLTNYIQDVKLKIEKISSPQSVSGVDTSTPQYKAMDLIIKKQLCTHKDSFVDSYVGYVLAFTWTRFRSSMNINGASENLCQNRLIRCDSLGKIIHINMGGKQLDGTIPHEISYLDKLRALRLNDNKLTGTIPKQIGNLLELSLLHLQNNEITGTLPTSLYDMISLKALILNNNKLSGDLKYDVYKIAKLEILNLFNNKIGGQLPSSFADMTNLKKVNLAGNLFQGFCESSLCKIIGDRRQITFFKVGCDYVDCTMCDTEVVCLPKLPANK</sequence>
<dbReference type="InterPro" id="IPR053038">
    <property type="entry name" value="RLP_Defense"/>
</dbReference>
<dbReference type="Gene3D" id="3.80.10.10">
    <property type="entry name" value="Ribonuclease Inhibitor"/>
    <property type="match status" value="1"/>
</dbReference>
<dbReference type="PANTHER" id="PTHR48064">
    <property type="entry name" value="OS01G0750400 PROTEIN"/>
    <property type="match status" value="1"/>
</dbReference>
<organism evidence="3">
    <name type="scientific">Corethron hystrix</name>
    <dbReference type="NCBI Taxonomy" id="216773"/>
    <lineage>
        <taxon>Eukaryota</taxon>
        <taxon>Sar</taxon>
        <taxon>Stramenopiles</taxon>
        <taxon>Ochrophyta</taxon>
        <taxon>Bacillariophyta</taxon>
        <taxon>Coscinodiscophyceae</taxon>
        <taxon>Corethrophycidae</taxon>
        <taxon>Corethrales</taxon>
        <taxon>Corethraceae</taxon>
        <taxon>Corethron</taxon>
    </lineage>
</organism>
<keyword evidence="2" id="KW-0677">Repeat</keyword>
<dbReference type="AlphaFoldDB" id="A0A7S1BPX2"/>
<proteinExistence type="predicted"/>
<keyword evidence="1" id="KW-0433">Leucine-rich repeat</keyword>
<name>A0A7S1BPX2_9STRA</name>
<gene>
    <name evidence="3" type="ORF">CHYS00102_LOCUS20144</name>
</gene>
<dbReference type="SUPFAM" id="SSF52058">
    <property type="entry name" value="L domain-like"/>
    <property type="match status" value="1"/>
</dbReference>
<evidence type="ECO:0000256" key="1">
    <source>
        <dbReference type="ARBA" id="ARBA00022614"/>
    </source>
</evidence>
<dbReference type="InterPro" id="IPR001611">
    <property type="entry name" value="Leu-rich_rpt"/>
</dbReference>
<evidence type="ECO:0000313" key="3">
    <source>
        <dbReference type="EMBL" id="CAD8892935.1"/>
    </source>
</evidence>
<reference evidence="3" key="1">
    <citation type="submission" date="2021-01" db="EMBL/GenBank/DDBJ databases">
        <authorList>
            <person name="Corre E."/>
            <person name="Pelletier E."/>
            <person name="Niang G."/>
            <person name="Scheremetjew M."/>
            <person name="Finn R."/>
            <person name="Kale V."/>
            <person name="Holt S."/>
            <person name="Cochrane G."/>
            <person name="Meng A."/>
            <person name="Brown T."/>
            <person name="Cohen L."/>
        </authorList>
    </citation>
    <scope>NUCLEOTIDE SEQUENCE</scope>
    <source>
        <strain evidence="3">308</strain>
    </source>
</reference>
<evidence type="ECO:0008006" key="4">
    <source>
        <dbReference type="Google" id="ProtNLM"/>
    </source>
</evidence>
<dbReference type="PANTHER" id="PTHR48064:SF6">
    <property type="entry name" value="RECEPTOR-LIKE PROTEIN KINASE 2"/>
    <property type="match status" value="1"/>
</dbReference>
<dbReference type="Pfam" id="PF00560">
    <property type="entry name" value="LRR_1"/>
    <property type="match status" value="3"/>
</dbReference>
<dbReference type="InterPro" id="IPR032675">
    <property type="entry name" value="LRR_dom_sf"/>
</dbReference>
<evidence type="ECO:0000256" key="2">
    <source>
        <dbReference type="ARBA" id="ARBA00022737"/>
    </source>
</evidence>
<dbReference type="EMBL" id="HBFR01027830">
    <property type="protein sequence ID" value="CAD8892935.1"/>
    <property type="molecule type" value="Transcribed_RNA"/>
</dbReference>
<protein>
    <recommendedName>
        <fullName evidence="4">L domain-like protein</fullName>
    </recommendedName>
</protein>
<accession>A0A7S1BPX2</accession>